<keyword evidence="3" id="KW-1185">Reference proteome</keyword>
<name>A0A4Q7LWD8_9BURK</name>
<organism evidence="2 3">
    <name type="scientific">Sphaerotilus mobilis</name>
    <dbReference type="NCBI Taxonomy" id="47994"/>
    <lineage>
        <taxon>Bacteria</taxon>
        <taxon>Pseudomonadati</taxon>
        <taxon>Pseudomonadota</taxon>
        <taxon>Betaproteobacteria</taxon>
        <taxon>Burkholderiales</taxon>
        <taxon>Sphaerotilaceae</taxon>
        <taxon>Sphaerotilus</taxon>
    </lineage>
</organism>
<feature type="domain" description="NAD-dependent epimerase/dehydratase" evidence="1">
    <location>
        <begin position="6"/>
        <end position="215"/>
    </location>
</feature>
<dbReference type="EMBL" id="SGWV01000007">
    <property type="protein sequence ID" value="RZS58762.1"/>
    <property type="molecule type" value="Genomic_DNA"/>
</dbReference>
<dbReference type="PANTHER" id="PTHR48079:SF6">
    <property type="entry name" value="NAD(P)-BINDING DOMAIN-CONTAINING PROTEIN-RELATED"/>
    <property type="match status" value="1"/>
</dbReference>
<dbReference type="GO" id="GO:0005737">
    <property type="term" value="C:cytoplasm"/>
    <property type="evidence" value="ECO:0007669"/>
    <property type="project" value="TreeGrafter"/>
</dbReference>
<dbReference type="GO" id="GO:0004029">
    <property type="term" value="F:aldehyde dehydrogenase (NAD+) activity"/>
    <property type="evidence" value="ECO:0007669"/>
    <property type="project" value="TreeGrafter"/>
</dbReference>
<dbReference type="Gene3D" id="3.40.50.720">
    <property type="entry name" value="NAD(P)-binding Rossmann-like Domain"/>
    <property type="match status" value="1"/>
</dbReference>
<proteinExistence type="predicted"/>
<sequence length="333" mass="35314">MTAPTVLILGAAGRLGSAAVIAFAAAGWRVLAQQRKATSLPEGVDQVSTPLHDTAALAAQAVGAQVVVYAVNPPYDRWDQELLPLARQGMDVAEALGATLLLPGNVYNFGPDMPARLDVDTPQPGGTPKGRQRCAMEAELRERTSRGRMKATVIRAGDFYGHGVGSWLDQAMAKDIARGKLVYPGPLDLPHAWAYLPDLARAFVAVAERCRHGAAPVFETLMFEGHTLTGHELLAHLQQAAADLGHRPASGWRIAGLPWGVIRLIGLFRPVMRELARMSYLWRVPHAIDGRSLVDAVGPLAGTAVGPAVRAAVVGLGLVGPAEGARIENPQVS</sequence>
<dbReference type="InterPro" id="IPR036291">
    <property type="entry name" value="NAD(P)-bd_dom_sf"/>
</dbReference>
<dbReference type="OrthoDB" id="112777at2"/>
<dbReference type="AlphaFoldDB" id="A0A4Q7LWD8"/>
<comment type="caution">
    <text evidence="2">The sequence shown here is derived from an EMBL/GenBank/DDBJ whole genome shotgun (WGS) entry which is preliminary data.</text>
</comment>
<protein>
    <submittedName>
        <fullName evidence="2">Nucleoside-diphosphate-sugar epimerase</fullName>
    </submittedName>
</protein>
<dbReference type="Pfam" id="PF01370">
    <property type="entry name" value="Epimerase"/>
    <property type="match status" value="1"/>
</dbReference>
<reference evidence="2 3" key="1">
    <citation type="submission" date="2019-02" db="EMBL/GenBank/DDBJ databases">
        <title>Genomic Encyclopedia of Type Strains, Phase IV (KMG-IV): sequencing the most valuable type-strain genomes for metagenomic binning, comparative biology and taxonomic classification.</title>
        <authorList>
            <person name="Goeker M."/>
        </authorList>
    </citation>
    <scope>NUCLEOTIDE SEQUENCE [LARGE SCALE GENOMIC DNA]</scope>
    <source>
        <strain evidence="2 3">DSM 10617</strain>
    </source>
</reference>
<dbReference type="InterPro" id="IPR051783">
    <property type="entry name" value="NAD(P)-dependent_oxidoreduct"/>
</dbReference>
<evidence type="ECO:0000259" key="1">
    <source>
        <dbReference type="Pfam" id="PF01370"/>
    </source>
</evidence>
<dbReference type="RefSeq" id="WP_130480872.1">
    <property type="nucleotide sequence ID" value="NZ_SGWV01000007.1"/>
</dbReference>
<dbReference type="InterPro" id="IPR001509">
    <property type="entry name" value="Epimerase_deHydtase"/>
</dbReference>
<evidence type="ECO:0000313" key="2">
    <source>
        <dbReference type="EMBL" id="RZS58762.1"/>
    </source>
</evidence>
<dbReference type="SUPFAM" id="SSF51735">
    <property type="entry name" value="NAD(P)-binding Rossmann-fold domains"/>
    <property type="match status" value="1"/>
</dbReference>
<evidence type="ECO:0000313" key="3">
    <source>
        <dbReference type="Proteomes" id="UP000293433"/>
    </source>
</evidence>
<dbReference type="PANTHER" id="PTHR48079">
    <property type="entry name" value="PROTEIN YEEZ"/>
    <property type="match status" value="1"/>
</dbReference>
<dbReference type="Proteomes" id="UP000293433">
    <property type="component" value="Unassembled WGS sequence"/>
</dbReference>
<gene>
    <name evidence="2" type="ORF">EV685_1062</name>
</gene>
<accession>A0A4Q7LWD8</accession>